<protein>
    <submittedName>
        <fullName evidence="1">Uncharacterized protein</fullName>
    </submittedName>
</protein>
<keyword evidence="2" id="KW-1185">Reference proteome</keyword>
<accession>A0ABT0ETA8</accession>
<evidence type="ECO:0000313" key="2">
    <source>
        <dbReference type="Proteomes" id="UP001299876"/>
    </source>
</evidence>
<dbReference type="RefSeq" id="WP_247286669.1">
    <property type="nucleotide sequence ID" value="NZ_JAKNRW010000001.1"/>
</dbReference>
<reference evidence="1 2" key="1">
    <citation type="submission" date="2022-02" db="EMBL/GenBank/DDBJ databases">
        <title>Comparative genomics of the first Antarctic Pseudomonas spp. capable of biotransforming 2,4,6-Trinitrotoluene.</title>
        <authorList>
            <person name="Cabrera M.A."/>
            <person name="Marquez S.L."/>
            <person name="Perez-Donoso J.M."/>
        </authorList>
    </citation>
    <scope>NUCLEOTIDE SEQUENCE [LARGE SCALE GENOMIC DNA]</scope>
    <source>
        <strain evidence="1 2">TNT19</strain>
    </source>
</reference>
<dbReference type="EMBL" id="JAKNRW010000001">
    <property type="protein sequence ID" value="MCK1788978.1"/>
    <property type="molecule type" value="Genomic_DNA"/>
</dbReference>
<comment type="caution">
    <text evidence="1">The sequence shown here is derived from an EMBL/GenBank/DDBJ whole genome shotgun (WGS) entry which is preliminary data.</text>
</comment>
<sequence length="271" mass="30838">MTLTLKQASRRLEQLCQAEHLNVFEHHNGVGRVVIPVLTEHVHTALDDGPAEQYEFFRARATHAHALNADFHICHNQVSVTVCHVTQTVKFGPGGQLIMGRRGIGLGPSLMATVIKWLHSKKIPTYSIEPGDLSRVDATTEGERLQRNRFYTAFGFSLWTTFTSERGLDVVDGHFGAVNVGCLTVPDRYQNRLRTWQAFENALGDERLEGVKNLAELKDIDRWISGKAWLSRLLLNFLKWPLPFRTRHKHPLKPWEVTPENTMTENLSVKQ</sequence>
<gene>
    <name evidence="1" type="ORF">L9059_02000</name>
</gene>
<proteinExistence type="predicted"/>
<evidence type="ECO:0000313" key="1">
    <source>
        <dbReference type="EMBL" id="MCK1788978.1"/>
    </source>
</evidence>
<organism evidence="1 2">
    <name type="scientific">Pseudomonas violetae</name>
    <dbReference type="NCBI Taxonomy" id="2915813"/>
    <lineage>
        <taxon>Bacteria</taxon>
        <taxon>Pseudomonadati</taxon>
        <taxon>Pseudomonadota</taxon>
        <taxon>Gammaproteobacteria</taxon>
        <taxon>Pseudomonadales</taxon>
        <taxon>Pseudomonadaceae</taxon>
        <taxon>Pseudomonas</taxon>
    </lineage>
</organism>
<name>A0ABT0ETA8_9PSED</name>
<dbReference type="Proteomes" id="UP001299876">
    <property type="component" value="Unassembled WGS sequence"/>
</dbReference>